<proteinExistence type="predicted"/>
<sequence length="41" mass="4582">MVTVPNLQYIIQYFIYNLCVVSVLQDPSNANLHINSSVLSA</sequence>
<dbReference type="EMBL" id="GBXM01099693">
    <property type="protein sequence ID" value="JAH08884.1"/>
    <property type="molecule type" value="Transcribed_RNA"/>
</dbReference>
<name>A0A0E9PWL8_ANGAN</name>
<reference evidence="1" key="1">
    <citation type="submission" date="2014-11" db="EMBL/GenBank/DDBJ databases">
        <authorList>
            <person name="Amaro Gonzalez C."/>
        </authorList>
    </citation>
    <scope>NUCLEOTIDE SEQUENCE</scope>
</reference>
<accession>A0A0E9PWL8</accession>
<reference evidence="1" key="2">
    <citation type="journal article" date="2015" name="Fish Shellfish Immunol.">
        <title>Early steps in the European eel (Anguilla anguilla)-Vibrio vulnificus interaction in the gills: Role of the RtxA13 toxin.</title>
        <authorList>
            <person name="Callol A."/>
            <person name="Pajuelo D."/>
            <person name="Ebbesson L."/>
            <person name="Teles M."/>
            <person name="MacKenzie S."/>
            <person name="Amaro C."/>
        </authorList>
    </citation>
    <scope>NUCLEOTIDE SEQUENCE</scope>
</reference>
<organism evidence="1">
    <name type="scientific">Anguilla anguilla</name>
    <name type="common">European freshwater eel</name>
    <name type="synonym">Muraena anguilla</name>
    <dbReference type="NCBI Taxonomy" id="7936"/>
    <lineage>
        <taxon>Eukaryota</taxon>
        <taxon>Metazoa</taxon>
        <taxon>Chordata</taxon>
        <taxon>Craniata</taxon>
        <taxon>Vertebrata</taxon>
        <taxon>Euteleostomi</taxon>
        <taxon>Actinopterygii</taxon>
        <taxon>Neopterygii</taxon>
        <taxon>Teleostei</taxon>
        <taxon>Anguilliformes</taxon>
        <taxon>Anguillidae</taxon>
        <taxon>Anguilla</taxon>
    </lineage>
</organism>
<evidence type="ECO:0000313" key="1">
    <source>
        <dbReference type="EMBL" id="JAH08884.1"/>
    </source>
</evidence>
<protein>
    <submittedName>
        <fullName evidence="1">Uncharacterized protein</fullName>
    </submittedName>
</protein>
<dbReference type="AlphaFoldDB" id="A0A0E9PWL8"/>